<evidence type="ECO:0000313" key="2">
    <source>
        <dbReference type="EMBL" id="KAK7748352.1"/>
    </source>
</evidence>
<dbReference type="PANTHER" id="PTHR38695">
    <property type="entry name" value="AMINO ACID PERMEASE_ SLC12A DOMAIN-CONTAINING PROTEIN"/>
    <property type="match status" value="1"/>
</dbReference>
<dbReference type="EMBL" id="JAKJXP020000083">
    <property type="protein sequence ID" value="KAK7748352.1"/>
    <property type="molecule type" value="Genomic_DNA"/>
</dbReference>
<organism evidence="2 3">
    <name type="scientific">Diatrype stigma</name>
    <dbReference type="NCBI Taxonomy" id="117547"/>
    <lineage>
        <taxon>Eukaryota</taxon>
        <taxon>Fungi</taxon>
        <taxon>Dikarya</taxon>
        <taxon>Ascomycota</taxon>
        <taxon>Pezizomycotina</taxon>
        <taxon>Sordariomycetes</taxon>
        <taxon>Xylariomycetidae</taxon>
        <taxon>Xylariales</taxon>
        <taxon>Diatrypaceae</taxon>
        <taxon>Diatrype</taxon>
    </lineage>
</organism>
<dbReference type="InterPro" id="IPR048273">
    <property type="entry name" value="Luciferase"/>
</dbReference>
<dbReference type="AlphaFoldDB" id="A0AAN9YMS1"/>
<reference evidence="2 3" key="1">
    <citation type="submission" date="2024-02" db="EMBL/GenBank/DDBJ databases">
        <title>De novo assembly and annotation of 12 fungi associated with fruit tree decline syndrome in Ontario, Canada.</title>
        <authorList>
            <person name="Sulman M."/>
            <person name="Ellouze W."/>
            <person name="Ilyukhin E."/>
        </authorList>
    </citation>
    <scope>NUCLEOTIDE SEQUENCE [LARGE SCALE GENOMIC DNA]</scope>
    <source>
        <strain evidence="2 3">M11/M66-122</strain>
    </source>
</reference>
<dbReference type="PANTHER" id="PTHR38695:SF1">
    <property type="entry name" value="AMINO ACID PERMEASE_ SLC12A DOMAIN-CONTAINING PROTEIN"/>
    <property type="match status" value="1"/>
</dbReference>
<feature type="domain" description="Luciferase" evidence="1">
    <location>
        <begin position="235"/>
        <end position="303"/>
    </location>
</feature>
<dbReference type="Proteomes" id="UP001320420">
    <property type="component" value="Unassembled WGS sequence"/>
</dbReference>
<evidence type="ECO:0000313" key="3">
    <source>
        <dbReference type="Proteomes" id="UP001320420"/>
    </source>
</evidence>
<name>A0AAN9YMS1_9PEZI</name>
<keyword evidence="3" id="KW-1185">Reference proteome</keyword>
<protein>
    <recommendedName>
        <fullName evidence="1">Luciferase domain-containing protein</fullName>
    </recommendedName>
</protein>
<dbReference type="InterPro" id="IPR040841">
    <property type="entry name" value="Luciferase_dom"/>
</dbReference>
<sequence length="326" mass="34343">MSLPERLSSLVRGPGSASHPLHHLLATLRANRALATGLAAATALLAAAGLAPLAARTISDYRAWLAVDAGGLPHNFFGYLVNVAMQPFARSDTRAVPAPYASRDASVRALYGAEAYESYLSSTTLPLPARRGPRPDVPRFTAPQRQTTQMAVPYRVSSPSSLSSEVVDDILERQVAFLAAVAAANPGVARRAPSAAEGGYHQALWLADGPGSGEGSGEGKGKGGLVRPRWMGMLRGEFAHPHGEGSAHVVLSLTDAATLIEKGWAERHPLSGVRGFLPWGFVFVYAPRDEDELAVWKDIVLASVRFVATAAAAPGSGKQVIAMPEE</sequence>
<gene>
    <name evidence="2" type="ORF">SLS62_008720</name>
</gene>
<accession>A0AAN9YMS1</accession>
<evidence type="ECO:0000259" key="1">
    <source>
        <dbReference type="Pfam" id="PF17648"/>
    </source>
</evidence>
<comment type="caution">
    <text evidence="2">The sequence shown here is derived from an EMBL/GenBank/DDBJ whole genome shotgun (WGS) entry which is preliminary data.</text>
</comment>
<proteinExistence type="predicted"/>
<dbReference type="Pfam" id="PF17648">
    <property type="entry name" value="Luciferase"/>
    <property type="match status" value="1"/>
</dbReference>